<keyword evidence="4 7" id="KW-0472">Membrane</keyword>
<dbReference type="Proteomes" id="UP000270094">
    <property type="component" value="Unassembled WGS sequence"/>
</dbReference>
<sequence>MEPPVEQILPTEQNPEGGERRRRIVSRIVAASVVIDGRSVSIPSLPRPILITFHHHPEALRRMSSPQCAWWDMEDLEWSQSGCMLKSHNTSHTVCACDHMTHYAVLMDYVGHEVSTMDSQLLTIITYAGCTLSIICLIVTFLCFAIFVTGGGDRYFFASTFIVAFLFPMSSSAK</sequence>
<keyword evidence="10" id="KW-1185">Reference proteome</keyword>
<dbReference type="OrthoDB" id="1100386at2759"/>
<dbReference type="PANTHER" id="PTHR12011">
    <property type="entry name" value="ADHESION G-PROTEIN COUPLED RECEPTOR"/>
    <property type="match status" value="1"/>
</dbReference>
<dbReference type="Pfam" id="PF01825">
    <property type="entry name" value="GPS"/>
    <property type="match status" value="1"/>
</dbReference>
<evidence type="ECO:0000256" key="3">
    <source>
        <dbReference type="ARBA" id="ARBA00022989"/>
    </source>
</evidence>
<proteinExistence type="predicted"/>
<feature type="transmembrane region" description="Helical" evidence="7">
    <location>
        <begin position="124"/>
        <end position="149"/>
    </location>
</feature>
<evidence type="ECO:0000313" key="10">
    <source>
        <dbReference type="Proteomes" id="UP000270094"/>
    </source>
</evidence>
<dbReference type="Gene3D" id="2.60.220.50">
    <property type="match status" value="1"/>
</dbReference>
<evidence type="ECO:0000256" key="6">
    <source>
        <dbReference type="SAM" id="MobiDB-lite"/>
    </source>
</evidence>
<dbReference type="Gene3D" id="1.20.1070.10">
    <property type="entry name" value="Rhodopsin 7-helix transmembrane proteins"/>
    <property type="match status" value="1"/>
</dbReference>
<keyword evidence="2 7" id="KW-0812">Transmembrane</keyword>
<keyword evidence="3 7" id="KW-1133">Transmembrane helix</keyword>
<dbReference type="SMART" id="SM00303">
    <property type="entry name" value="GPS"/>
    <property type="match status" value="1"/>
</dbReference>
<feature type="region of interest" description="Disordered" evidence="6">
    <location>
        <begin position="1"/>
        <end position="20"/>
    </location>
</feature>
<reference evidence="9 10" key="1">
    <citation type="submission" date="2018-11" db="EMBL/GenBank/DDBJ databases">
        <authorList>
            <consortium name="Pathogen Informatics"/>
        </authorList>
    </citation>
    <scope>NUCLEOTIDE SEQUENCE [LARGE SCALE GENOMIC DNA]</scope>
</reference>
<dbReference type="AlphaFoldDB" id="A0A3P7JTR8"/>
<dbReference type="GO" id="GO:0005886">
    <property type="term" value="C:plasma membrane"/>
    <property type="evidence" value="ECO:0007669"/>
    <property type="project" value="TreeGrafter"/>
</dbReference>
<comment type="subcellular location">
    <subcellularLocation>
        <location evidence="1">Membrane</location>
    </subcellularLocation>
</comment>
<gene>
    <name evidence="9" type="ORF">SVUK_LOCUS19431</name>
</gene>
<dbReference type="InterPro" id="IPR000203">
    <property type="entry name" value="GPS"/>
</dbReference>
<dbReference type="PANTHER" id="PTHR12011:SF467">
    <property type="entry name" value="LATROPHILIN-LIKE PROTEIN 1"/>
    <property type="match status" value="1"/>
</dbReference>
<evidence type="ECO:0000256" key="7">
    <source>
        <dbReference type="SAM" id="Phobius"/>
    </source>
</evidence>
<dbReference type="PROSITE" id="PS50221">
    <property type="entry name" value="GAIN_B"/>
    <property type="match status" value="1"/>
</dbReference>
<dbReference type="EMBL" id="UYYB01130120">
    <property type="protein sequence ID" value="VDM84433.1"/>
    <property type="molecule type" value="Genomic_DNA"/>
</dbReference>
<evidence type="ECO:0000259" key="8">
    <source>
        <dbReference type="PROSITE" id="PS50221"/>
    </source>
</evidence>
<evidence type="ECO:0000256" key="5">
    <source>
        <dbReference type="ARBA" id="ARBA00023157"/>
    </source>
</evidence>
<evidence type="ECO:0000256" key="4">
    <source>
        <dbReference type="ARBA" id="ARBA00023136"/>
    </source>
</evidence>
<evidence type="ECO:0000256" key="2">
    <source>
        <dbReference type="ARBA" id="ARBA00022692"/>
    </source>
</evidence>
<name>A0A3P7JTR8_STRVU</name>
<evidence type="ECO:0000313" key="9">
    <source>
        <dbReference type="EMBL" id="VDM84433.1"/>
    </source>
</evidence>
<feature type="transmembrane region" description="Helical" evidence="7">
    <location>
        <begin position="155"/>
        <end position="173"/>
    </location>
</feature>
<keyword evidence="5" id="KW-1015">Disulfide bond</keyword>
<accession>A0A3P7JTR8</accession>
<dbReference type="InterPro" id="IPR057244">
    <property type="entry name" value="GAIN_B"/>
</dbReference>
<organism evidence="9 10">
    <name type="scientific">Strongylus vulgaris</name>
    <name type="common">Blood worm</name>
    <dbReference type="NCBI Taxonomy" id="40348"/>
    <lineage>
        <taxon>Eukaryota</taxon>
        <taxon>Metazoa</taxon>
        <taxon>Ecdysozoa</taxon>
        <taxon>Nematoda</taxon>
        <taxon>Chromadorea</taxon>
        <taxon>Rhabditida</taxon>
        <taxon>Rhabditina</taxon>
        <taxon>Rhabditomorpha</taxon>
        <taxon>Strongyloidea</taxon>
        <taxon>Strongylidae</taxon>
        <taxon>Strongylus</taxon>
    </lineage>
</organism>
<dbReference type="InterPro" id="IPR046338">
    <property type="entry name" value="GAIN_dom_sf"/>
</dbReference>
<evidence type="ECO:0000256" key="1">
    <source>
        <dbReference type="ARBA" id="ARBA00004370"/>
    </source>
</evidence>
<protein>
    <recommendedName>
        <fullName evidence="8">GAIN-B domain-containing protein</fullName>
    </recommendedName>
</protein>
<feature type="domain" description="GAIN-B" evidence="8">
    <location>
        <begin position="1"/>
        <end position="113"/>
    </location>
</feature>